<dbReference type="EMBL" id="GISG01114693">
    <property type="protein sequence ID" value="MBA4639692.1"/>
    <property type="molecule type" value="Transcribed_RNA"/>
</dbReference>
<evidence type="ECO:0000313" key="2">
    <source>
        <dbReference type="EMBL" id="MBA4639692.1"/>
    </source>
</evidence>
<protein>
    <submittedName>
        <fullName evidence="2">Uncharacterized protein</fullName>
    </submittedName>
</protein>
<feature type="region of interest" description="Disordered" evidence="1">
    <location>
        <begin position="1"/>
        <end position="47"/>
    </location>
</feature>
<organism evidence="2">
    <name type="scientific">Opuntia streptacantha</name>
    <name type="common">Prickly pear cactus</name>
    <name type="synonym">Opuntia cardona</name>
    <dbReference type="NCBI Taxonomy" id="393608"/>
    <lineage>
        <taxon>Eukaryota</taxon>
        <taxon>Viridiplantae</taxon>
        <taxon>Streptophyta</taxon>
        <taxon>Embryophyta</taxon>
        <taxon>Tracheophyta</taxon>
        <taxon>Spermatophyta</taxon>
        <taxon>Magnoliopsida</taxon>
        <taxon>eudicotyledons</taxon>
        <taxon>Gunneridae</taxon>
        <taxon>Pentapetalae</taxon>
        <taxon>Caryophyllales</taxon>
        <taxon>Cactineae</taxon>
        <taxon>Cactaceae</taxon>
        <taxon>Opuntioideae</taxon>
        <taxon>Opuntia</taxon>
    </lineage>
</organism>
<accession>A0A7C8ZC87</accession>
<name>A0A7C8ZC87_OPUST</name>
<evidence type="ECO:0000256" key="1">
    <source>
        <dbReference type="SAM" id="MobiDB-lite"/>
    </source>
</evidence>
<sequence>MESTLKYSQIHSFKGKISSTQPKNHVGRRKAAKLKQSARNGATTAMAATTGHNAHHGQDVVASGQHDSAASRTLRFALCLELRLSPWIIHIRPFGLVLLTLLTWLG</sequence>
<reference evidence="2" key="1">
    <citation type="journal article" date="2013" name="J. Plant Res.">
        <title>Effect of fungi and light on seed germination of three Opuntia species from semiarid lands of central Mexico.</title>
        <authorList>
            <person name="Delgado-Sanchez P."/>
            <person name="Jimenez-Bremont J.F."/>
            <person name="Guerrero-Gonzalez Mde L."/>
            <person name="Flores J."/>
        </authorList>
    </citation>
    <scope>NUCLEOTIDE SEQUENCE</scope>
    <source>
        <tissue evidence="2">Cladode</tissue>
    </source>
</reference>
<reference evidence="2" key="2">
    <citation type="submission" date="2020-07" db="EMBL/GenBank/DDBJ databases">
        <authorList>
            <person name="Vera ALvarez R."/>
            <person name="Arias-Moreno D.M."/>
            <person name="Jimenez-Jacinto V."/>
            <person name="Jimenez-Bremont J.F."/>
            <person name="Swaminathan K."/>
            <person name="Moose S.P."/>
            <person name="Guerrero-Gonzalez M.L."/>
            <person name="Marino-Ramirez L."/>
            <person name="Landsman D."/>
            <person name="Rodriguez-Kessler M."/>
            <person name="Delgado-Sanchez P."/>
        </authorList>
    </citation>
    <scope>NUCLEOTIDE SEQUENCE</scope>
    <source>
        <tissue evidence="2">Cladode</tissue>
    </source>
</reference>
<proteinExistence type="predicted"/>
<feature type="compositionally biased region" description="Polar residues" evidence="1">
    <location>
        <begin position="1"/>
        <end position="23"/>
    </location>
</feature>
<dbReference type="AlphaFoldDB" id="A0A7C8ZC87"/>